<dbReference type="InterPro" id="IPR052894">
    <property type="entry name" value="AsmA-related"/>
</dbReference>
<sequence length="670" mass="70470">MNRRAPSHHHALKVALGVVAVALVLLVVALAVKPSWLGERLRGQVETVATRALGHKVTLEKLDAHWFPRPGATLTNLRAEGEGDEPVFIEAPRASATVQLWPLVRSLGKDVRVGAVKLEAPRVNLVRREDGTWNYEAVGKAPGGSSAEEGRETSVEALRIRDGVVQVTDRQAAGGTAVAVLQDLDVDLEHVGPGLPLEGSLKGAVAAAKQNVDVDFKVDPLPTRKPEPGQPWPTVTMHLRGRDLSVRAFRDFLPPSASASFTGGLVDVDAQVKTEAGHYVLSGHGAAKGLRLRGDPASGSFDFGARVDPANPRATKLDFTRLALSGPGVELGGTASVQVAPVRVRFALEGKELDLSHLLGALPPESQAQSSSAALPASLRARLEKVEVDGVLGLASLRHGALQATDVKAQAKLDDGVLVVQRGEATVYGGRADLSGTKVDLTKSRPAWTLKADLEGMDTARAFQALSGQSSLQGRASGELHLVGQGLDWATQREHVTGGGSVRLRDGALSTADLGATLAPVLARGLTQLGQPGSAERVQKAGKGTRLRDLSARFDVRDGWVSFSEPMAFQSDLGDGTLKGRVGLDQRLELEGTVEASKDFVSSLTGGVVPVKAPVSIPLTITGTLKEPKVSAGSPTDIAKGLLPAVPKALEDPVNQARKGLGDLFRRPRK</sequence>
<evidence type="ECO:0000313" key="1">
    <source>
        <dbReference type="EMBL" id="SET15438.1"/>
    </source>
</evidence>
<name>A0ABY1BYL8_MYXFU</name>
<gene>
    <name evidence="1" type="ORF">SAMN05443572_1011265</name>
</gene>
<dbReference type="Proteomes" id="UP000183760">
    <property type="component" value="Unassembled WGS sequence"/>
</dbReference>
<protein>
    <submittedName>
        <fullName evidence="1">AsmA protein</fullName>
    </submittedName>
</protein>
<keyword evidence="2" id="KW-1185">Reference proteome</keyword>
<dbReference type="PANTHER" id="PTHR30441:SF8">
    <property type="entry name" value="DUF748 DOMAIN-CONTAINING PROTEIN"/>
    <property type="match status" value="1"/>
</dbReference>
<accession>A0ABY1BYL8</accession>
<dbReference type="InterPro" id="IPR008023">
    <property type="entry name" value="DUF748"/>
</dbReference>
<reference evidence="1 2" key="1">
    <citation type="submission" date="2016-10" db="EMBL/GenBank/DDBJ databases">
        <authorList>
            <person name="Varghese N."/>
            <person name="Submissions S."/>
        </authorList>
    </citation>
    <scope>NUCLEOTIDE SEQUENCE [LARGE SCALE GENOMIC DNA]</scope>
    <source>
        <strain evidence="1 2">DSM 16525</strain>
    </source>
</reference>
<dbReference type="EMBL" id="FOIB01000001">
    <property type="protein sequence ID" value="SET15438.1"/>
    <property type="molecule type" value="Genomic_DNA"/>
</dbReference>
<organism evidence="1 2">
    <name type="scientific">Myxococcus fulvus</name>
    <dbReference type="NCBI Taxonomy" id="33"/>
    <lineage>
        <taxon>Bacteria</taxon>
        <taxon>Pseudomonadati</taxon>
        <taxon>Myxococcota</taxon>
        <taxon>Myxococcia</taxon>
        <taxon>Myxococcales</taxon>
        <taxon>Cystobacterineae</taxon>
        <taxon>Myxococcaceae</taxon>
        <taxon>Myxococcus</taxon>
    </lineage>
</organism>
<dbReference type="Pfam" id="PF05359">
    <property type="entry name" value="DUF748"/>
    <property type="match status" value="1"/>
</dbReference>
<evidence type="ECO:0000313" key="2">
    <source>
        <dbReference type="Proteomes" id="UP000183760"/>
    </source>
</evidence>
<comment type="caution">
    <text evidence="1">The sequence shown here is derived from an EMBL/GenBank/DDBJ whole genome shotgun (WGS) entry which is preliminary data.</text>
</comment>
<dbReference type="RefSeq" id="WP_074949669.1">
    <property type="nucleotide sequence ID" value="NZ_BJXR01000006.1"/>
</dbReference>
<dbReference type="PANTHER" id="PTHR30441">
    <property type="entry name" value="DUF748 DOMAIN-CONTAINING PROTEIN"/>
    <property type="match status" value="1"/>
</dbReference>
<proteinExistence type="predicted"/>